<reference evidence="1 2" key="1">
    <citation type="submission" date="2024-02" db="EMBL/GenBank/DDBJ databases">
        <title>Seven novel Bacillus-like species.</title>
        <authorList>
            <person name="Liu G."/>
        </authorList>
    </citation>
    <scope>NUCLEOTIDE SEQUENCE [LARGE SCALE GENOMIC DNA]</scope>
    <source>
        <strain evidence="1 2">FJAT-52054</strain>
    </source>
</reference>
<protein>
    <submittedName>
        <fullName evidence="1">Uncharacterized protein</fullName>
    </submittedName>
</protein>
<dbReference type="RefSeq" id="WP_156505993.1">
    <property type="nucleotide sequence ID" value="NZ_CP147407.1"/>
</dbReference>
<dbReference type="EMBL" id="CP147407">
    <property type="protein sequence ID" value="WXB98583.1"/>
    <property type="molecule type" value="Genomic_DNA"/>
</dbReference>
<dbReference type="Proteomes" id="UP001377337">
    <property type="component" value="Chromosome"/>
</dbReference>
<evidence type="ECO:0000313" key="1">
    <source>
        <dbReference type="EMBL" id="WXB98583.1"/>
    </source>
</evidence>
<evidence type="ECO:0000313" key="2">
    <source>
        <dbReference type="Proteomes" id="UP001377337"/>
    </source>
</evidence>
<accession>A0ABZ2NL73</accession>
<proteinExistence type="predicted"/>
<keyword evidence="2" id="KW-1185">Reference proteome</keyword>
<sequence>MEQTIDRIRNLVKTLQSYGVKAELVHLSKNGSKLPAPAPFKNLSPLEKGVNVIEGS</sequence>
<gene>
    <name evidence="1" type="ORF">WCV65_08935</name>
</gene>
<name>A0ABZ2NL73_9BACI</name>
<organism evidence="1 2">
    <name type="scientific">Metabacillus sediminis</name>
    <dbReference type="NCBI Taxonomy" id="3117746"/>
    <lineage>
        <taxon>Bacteria</taxon>
        <taxon>Bacillati</taxon>
        <taxon>Bacillota</taxon>
        <taxon>Bacilli</taxon>
        <taxon>Bacillales</taxon>
        <taxon>Bacillaceae</taxon>
        <taxon>Metabacillus</taxon>
    </lineage>
</organism>